<feature type="signal peptide" evidence="1">
    <location>
        <begin position="1"/>
        <end position="19"/>
    </location>
</feature>
<reference evidence="3" key="1">
    <citation type="submission" date="2018-11" db="EMBL/GenBank/DDBJ databases">
        <title>Shewanella sp. M2.</title>
        <authorList>
            <person name="Hwang Y.J."/>
            <person name="Hwang C.Y."/>
        </authorList>
    </citation>
    <scope>NUCLEOTIDE SEQUENCE [LARGE SCALE GENOMIC DNA]</scope>
    <source>
        <strain evidence="3">LMG 19866</strain>
    </source>
</reference>
<proteinExistence type="predicted"/>
<name>A0A3G8LY65_9GAMM</name>
<accession>A0A3G8LY65</accession>
<evidence type="ECO:0000313" key="2">
    <source>
        <dbReference type="EMBL" id="AZG74367.1"/>
    </source>
</evidence>
<keyword evidence="1" id="KW-0732">Signal</keyword>
<dbReference type="EMBL" id="CP034015">
    <property type="protein sequence ID" value="AZG74367.1"/>
    <property type="molecule type" value="Genomic_DNA"/>
</dbReference>
<dbReference type="RefSeq" id="WP_124731871.1">
    <property type="nucleotide sequence ID" value="NZ_CBCSKC010000021.1"/>
</dbReference>
<dbReference type="OrthoDB" id="6249819at2"/>
<dbReference type="AlphaFoldDB" id="A0A3G8LY65"/>
<feature type="chain" id="PRO_5018275202" evidence="1">
    <location>
        <begin position="20"/>
        <end position="467"/>
    </location>
</feature>
<evidence type="ECO:0000256" key="1">
    <source>
        <dbReference type="SAM" id="SignalP"/>
    </source>
</evidence>
<dbReference type="Proteomes" id="UP000278035">
    <property type="component" value="Chromosome"/>
</dbReference>
<keyword evidence="3" id="KW-1185">Reference proteome</keyword>
<dbReference type="KEGG" id="slj:EGC82_17385"/>
<sequence length="467" mass="52389">MQLKYCAILLNIISLSAIAADTLPPILDFKPHCSPTIINQLETRDVYLTADFQNQTEQKKELSMFNTSMVKLQLAAKQQQADAIMLMELNTTSITKSSEKNDYKKVIEYQADLLKLCTDDQSLSTTPTPYNHLGKKLSVTTYTWQVSETAEESLESLAKAVEKPQADVSFSHVYGIPIGASSQVLFNTLGPASVQLSLEKNQSAWLYGRSLWFILINDKVEFSSSTSALLSAHGKNIISFNDNFDENPWTLFGKINIRTELVDVLAKSDHKAVKMTSHQYAIKHQNNTLIMDFADYKPCATKPASTELTQFSLHSNQFTPPISQIQFNAINTQSFANIVSGKNTTLAERSAARYISNTQQNSFNLTQDKQWFMLSSFILVKQTNQVITRVKLTSALTTKTYTQGTFAQAVTALNLPQTKSEFMTRYPTAEDNYDSINIDTDNYTIEATFDSEQDNAALVEFEISYLD</sequence>
<evidence type="ECO:0000313" key="3">
    <source>
        <dbReference type="Proteomes" id="UP000278035"/>
    </source>
</evidence>
<gene>
    <name evidence="2" type="ORF">EGC82_17385</name>
</gene>
<protein>
    <submittedName>
        <fullName evidence="2">Uncharacterized protein</fullName>
    </submittedName>
</protein>
<organism evidence="2 3">
    <name type="scientific">Shewanella livingstonensis</name>
    <dbReference type="NCBI Taxonomy" id="150120"/>
    <lineage>
        <taxon>Bacteria</taxon>
        <taxon>Pseudomonadati</taxon>
        <taxon>Pseudomonadota</taxon>
        <taxon>Gammaproteobacteria</taxon>
        <taxon>Alteromonadales</taxon>
        <taxon>Shewanellaceae</taxon>
        <taxon>Shewanella</taxon>
    </lineage>
</organism>